<evidence type="ECO:0000259" key="6">
    <source>
        <dbReference type="PROSITE" id="PS51898"/>
    </source>
</evidence>
<accession>A0ABX2A4W0</accession>
<keyword evidence="4" id="KW-0233">DNA recombination</keyword>
<comment type="caution">
    <text evidence="8">The sequence shown here is derived from an EMBL/GenBank/DDBJ whole genome shotgun (WGS) entry which is preliminary data.</text>
</comment>
<dbReference type="PANTHER" id="PTHR30629">
    <property type="entry name" value="PROPHAGE INTEGRASE"/>
    <property type="match status" value="1"/>
</dbReference>
<dbReference type="PROSITE" id="PS51900">
    <property type="entry name" value="CB"/>
    <property type="match status" value="1"/>
</dbReference>
<evidence type="ECO:0000313" key="8">
    <source>
        <dbReference type="EMBL" id="NOV97674.1"/>
    </source>
</evidence>
<evidence type="ECO:0000256" key="4">
    <source>
        <dbReference type="ARBA" id="ARBA00023172"/>
    </source>
</evidence>
<dbReference type="EMBL" id="JABEZU010000002">
    <property type="protein sequence ID" value="NOV97674.1"/>
    <property type="molecule type" value="Genomic_DNA"/>
</dbReference>
<dbReference type="InterPro" id="IPR044068">
    <property type="entry name" value="CB"/>
</dbReference>
<organism evidence="8 9">
    <name type="scientific">Isoptericola halotolerans</name>
    <dbReference type="NCBI Taxonomy" id="300560"/>
    <lineage>
        <taxon>Bacteria</taxon>
        <taxon>Bacillati</taxon>
        <taxon>Actinomycetota</taxon>
        <taxon>Actinomycetes</taxon>
        <taxon>Micrococcales</taxon>
        <taxon>Promicromonosporaceae</taxon>
        <taxon>Isoptericola</taxon>
    </lineage>
</organism>
<dbReference type="InterPro" id="IPR010998">
    <property type="entry name" value="Integrase_recombinase_N"/>
</dbReference>
<dbReference type="InterPro" id="IPR002104">
    <property type="entry name" value="Integrase_catalytic"/>
</dbReference>
<evidence type="ECO:0000259" key="7">
    <source>
        <dbReference type="PROSITE" id="PS51900"/>
    </source>
</evidence>
<dbReference type="InterPro" id="IPR011010">
    <property type="entry name" value="DNA_brk_join_enz"/>
</dbReference>
<keyword evidence="3 5" id="KW-0238">DNA-binding</keyword>
<protein>
    <submittedName>
        <fullName evidence="8">Integrase</fullName>
    </submittedName>
</protein>
<dbReference type="PROSITE" id="PS51898">
    <property type="entry name" value="TYR_RECOMBINASE"/>
    <property type="match status" value="1"/>
</dbReference>
<gene>
    <name evidence="8" type="ORF">HDG69_002249</name>
</gene>
<dbReference type="InterPro" id="IPR050808">
    <property type="entry name" value="Phage_Integrase"/>
</dbReference>
<reference evidence="8 9" key="1">
    <citation type="submission" date="2020-05" db="EMBL/GenBank/DDBJ databases">
        <title>Genomic Encyclopedia of Type Strains, Phase III (KMG-III): the genomes of soil and plant-associated and newly described type strains.</title>
        <authorList>
            <person name="Whitman W."/>
        </authorList>
    </citation>
    <scope>NUCLEOTIDE SEQUENCE [LARGE SCALE GENOMIC DNA]</scope>
    <source>
        <strain evidence="8 9">KCTC 19046</strain>
    </source>
</reference>
<dbReference type="Gene3D" id="1.10.443.10">
    <property type="entry name" value="Intergrase catalytic core"/>
    <property type="match status" value="1"/>
</dbReference>
<dbReference type="CDD" id="cd00397">
    <property type="entry name" value="DNA_BRE_C"/>
    <property type="match status" value="1"/>
</dbReference>
<dbReference type="Gene3D" id="1.10.150.130">
    <property type="match status" value="1"/>
</dbReference>
<dbReference type="RefSeq" id="WP_171783861.1">
    <property type="nucleotide sequence ID" value="NZ_BAAAML010000009.1"/>
</dbReference>
<evidence type="ECO:0000256" key="1">
    <source>
        <dbReference type="ARBA" id="ARBA00008857"/>
    </source>
</evidence>
<dbReference type="Proteomes" id="UP000757540">
    <property type="component" value="Unassembled WGS sequence"/>
</dbReference>
<keyword evidence="2" id="KW-0229">DNA integration</keyword>
<dbReference type="InterPro" id="IPR013762">
    <property type="entry name" value="Integrase-like_cat_sf"/>
</dbReference>
<dbReference type="PANTHER" id="PTHR30629:SF6">
    <property type="entry name" value="PROPHAGE INTEGRASE INTA-RELATED"/>
    <property type="match status" value="1"/>
</dbReference>
<feature type="domain" description="Core-binding (CB)" evidence="7">
    <location>
        <begin position="10"/>
        <end position="89"/>
    </location>
</feature>
<proteinExistence type="inferred from homology"/>
<evidence type="ECO:0000256" key="2">
    <source>
        <dbReference type="ARBA" id="ARBA00022908"/>
    </source>
</evidence>
<dbReference type="SUPFAM" id="SSF56349">
    <property type="entry name" value="DNA breaking-rejoining enzymes"/>
    <property type="match status" value="1"/>
</dbReference>
<name>A0ABX2A4W0_9MICO</name>
<keyword evidence="9" id="KW-1185">Reference proteome</keyword>
<evidence type="ECO:0000313" key="9">
    <source>
        <dbReference type="Proteomes" id="UP000757540"/>
    </source>
</evidence>
<sequence>MVERLRLADAGLWERAEPVLRSRLSPKTLDHYRRGYAARVLPTLGGLALGDLAVGDVERAMASWAAEGAGPSTVRQARLALSAVLNVAVRDGLLRANPARDARRPVGDLAARRARRVGQTLTPSQVRALVATIRRVAGDPYATMADLAAGSGLRYGELAALRCGDVDTAAGTLHVRQAVTEVTRDDGPVPAGRTRDGSLVWGAPKGGRQRVTVIPAHLRTVLASMVDGRRSHELVFVSVRSGEVPRPIRRNTFARATRWTETVRGLGYPGFRIHDLRACFITNSLAAGVPPHVVREMAGHHDLTVTNGYARAHDDALTRAAKQLDVWFKTA</sequence>
<dbReference type="Pfam" id="PF00589">
    <property type="entry name" value="Phage_integrase"/>
    <property type="match status" value="1"/>
</dbReference>
<comment type="similarity">
    <text evidence="1">Belongs to the 'phage' integrase family.</text>
</comment>
<evidence type="ECO:0000256" key="3">
    <source>
        <dbReference type="ARBA" id="ARBA00023125"/>
    </source>
</evidence>
<feature type="domain" description="Tyr recombinase" evidence="6">
    <location>
        <begin position="116"/>
        <end position="322"/>
    </location>
</feature>
<evidence type="ECO:0000256" key="5">
    <source>
        <dbReference type="PROSITE-ProRule" id="PRU01248"/>
    </source>
</evidence>